<reference evidence="2" key="2">
    <citation type="journal article" date="2021" name="PeerJ">
        <title>Extensive microbial diversity within the chicken gut microbiome revealed by metagenomics and culture.</title>
        <authorList>
            <person name="Gilroy R."/>
            <person name="Ravi A."/>
            <person name="Getino M."/>
            <person name="Pursley I."/>
            <person name="Horton D.L."/>
            <person name="Alikhan N.F."/>
            <person name="Baker D."/>
            <person name="Gharbi K."/>
            <person name="Hall N."/>
            <person name="Watson M."/>
            <person name="Adriaenssens E.M."/>
            <person name="Foster-Nyarko E."/>
            <person name="Jarju S."/>
            <person name="Secka A."/>
            <person name="Antonio M."/>
            <person name="Oren A."/>
            <person name="Chaudhuri R.R."/>
            <person name="La Ragione R."/>
            <person name="Hildebrand F."/>
            <person name="Pallen M.J."/>
        </authorList>
    </citation>
    <scope>NUCLEOTIDE SEQUENCE</scope>
    <source>
        <strain evidence="2">CHK123-3438</strain>
    </source>
</reference>
<dbReference type="Pfam" id="PF01636">
    <property type="entry name" value="APH"/>
    <property type="match status" value="1"/>
</dbReference>
<dbReference type="EMBL" id="DVKS01000033">
    <property type="protein sequence ID" value="HIT40808.1"/>
    <property type="molecule type" value="Genomic_DNA"/>
</dbReference>
<proteinExistence type="predicted"/>
<dbReference type="PANTHER" id="PTHR39179">
    <property type="entry name" value="SPORE COAT PROTEIN I"/>
    <property type="match status" value="1"/>
</dbReference>
<accession>A0A9D1GH73</accession>
<feature type="domain" description="Aminoglycoside phosphotransferase" evidence="1">
    <location>
        <begin position="26"/>
        <end position="262"/>
    </location>
</feature>
<evidence type="ECO:0000313" key="3">
    <source>
        <dbReference type="Proteomes" id="UP000886860"/>
    </source>
</evidence>
<dbReference type="Proteomes" id="UP000886860">
    <property type="component" value="Unassembled WGS sequence"/>
</dbReference>
<name>A0A9D1GH73_9FIRM</name>
<dbReference type="GO" id="GO:0042601">
    <property type="term" value="C:endospore-forming forespore"/>
    <property type="evidence" value="ECO:0007669"/>
    <property type="project" value="TreeGrafter"/>
</dbReference>
<dbReference type="Gene3D" id="3.90.1200.10">
    <property type="match status" value="1"/>
</dbReference>
<dbReference type="InterPro" id="IPR047175">
    <property type="entry name" value="CotS-like"/>
</dbReference>
<dbReference type="SUPFAM" id="SSF56112">
    <property type="entry name" value="Protein kinase-like (PK-like)"/>
    <property type="match status" value="1"/>
</dbReference>
<dbReference type="InterPro" id="IPR002575">
    <property type="entry name" value="Aminoglycoside_PTrfase"/>
</dbReference>
<gene>
    <name evidence="2" type="ORF">IAB60_01720</name>
</gene>
<evidence type="ECO:0000313" key="2">
    <source>
        <dbReference type="EMBL" id="HIT40808.1"/>
    </source>
</evidence>
<comment type="caution">
    <text evidence="2">The sequence shown here is derived from an EMBL/GenBank/DDBJ whole genome shotgun (WGS) entry which is preliminary data.</text>
</comment>
<organism evidence="2 3">
    <name type="scientific">Candidatus Caccovicinus merdipullorum</name>
    <dbReference type="NCBI Taxonomy" id="2840724"/>
    <lineage>
        <taxon>Bacteria</taxon>
        <taxon>Bacillati</taxon>
        <taxon>Bacillota</taxon>
        <taxon>Clostridia</taxon>
        <taxon>Eubacteriales</taxon>
        <taxon>Candidatus Caccovicinus</taxon>
    </lineage>
</organism>
<evidence type="ECO:0000259" key="1">
    <source>
        <dbReference type="Pfam" id="PF01636"/>
    </source>
</evidence>
<protein>
    <submittedName>
        <fullName evidence="2">Phosphotransferase</fullName>
    </submittedName>
</protein>
<dbReference type="AlphaFoldDB" id="A0A9D1GH73"/>
<reference evidence="2" key="1">
    <citation type="submission" date="2020-10" db="EMBL/GenBank/DDBJ databases">
        <authorList>
            <person name="Gilroy R."/>
        </authorList>
    </citation>
    <scope>NUCLEOTIDE SEQUENCE</scope>
    <source>
        <strain evidence="2">CHK123-3438</strain>
    </source>
</reference>
<dbReference type="PANTHER" id="PTHR39179:SF3">
    <property type="entry name" value="COTS-RELATED PROTEIN"/>
    <property type="match status" value="1"/>
</dbReference>
<dbReference type="Gene3D" id="3.30.200.20">
    <property type="entry name" value="Phosphorylase Kinase, domain 1"/>
    <property type="match status" value="1"/>
</dbReference>
<sequence>MSDRYEEVLKHYPLQVKSVRKGRGSWICETDQGPKCLREYRGTRKRLEFEDQVLASLKGIRGLTADQYVRNEEGDLLTAAEDGVRFILKDWFGERECSMKDGREVCRAVRNIAVLHQHLRMVPFKEEWAMGSTMPAGAGEGLKRRNRELKRARTYIRGKRKKSEFELAVIESFSGFFDQAAEAAQELSGLWETGEEPYFLCHGDLDQHHVLMGENFVAVVEYNRLHLGLQMEDLYRFMRKAMEKHGWNQKIGMEMLEAYQRVLPLEEKERRCLYYLFLYPEKYWKQINYYFNANKAWIPARNIDKIQSLRQQEPARQSFLSVLSAW</sequence>
<dbReference type="InterPro" id="IPR011009">
    <property type="entry name" value="Kinase-like_dom_sf"/>
</dbReference>